<evidence type="ECO:0000313" key="1">
    <source>
        <dbReference type="EMBL" id="KAI6659481.1"/>
    </source>
</evidence>
<comment type="caution">
    <text evidence="1">The sequence shown here is derived from an EMBL/GenBank/DDBJ whole genome shotgun (WGS) entry which is preliminary data.</text>
</comment>
<evidence type="ECO:0000313" key="2">
    <source>
        <dbReference type="Proteomes" id="UP001165289"/>
    </source>
</evidence>
<name>A0AAV7KDJ2_9METZ</name>
<proteinExistence type="predicted"/>
<sequence>MFDYRLSFPFIEVLLIQTDVITDPLQTQLRVIINNSTFSITTINLLPQHNIPIPTFSDDTYYIHVSHNHQVGSRVFMLVVVLKIQYSQIDSDPGSIYLYTELSDTHPLYIPSLVARLFYITNSPVFVEVTTTLYIIVQEIISNIVQPSLSLSYFNPIVTYPNNVWSINGMFEFIGDTFNLELLRFPNEPNQIQVSLGNVEVSIDSAPDWTVFSKADTSTVLLCGVNDVILNSSFTTSTDLIGHFVLEQTQGVTHASATLTTDIKLLTNTVGVISDGIGYADLSTLMLYLELLLYL</sequence>
<reference evidence="1 2" key="1">
    <citation type="journal article" date="2023" name="BMC Biol.">
        <title>The compact genome of the sponge Oopsacas minuta (Hexactinellida) is lacking key metazoan core genes.</title>
        <authorList>
            <person name="Santini S."/>
            <person name="Schenkelaars Q."/>
            <person name="Jourda C."/>
            <person name="Duchesne M."/>
            <person name="Belahbib H."/>
            <person name="Rocher C."/>
            <person name="Selva M."/>
            <person name="Riesgo A."/>
            <person name="Vervoort M."/>
            <person name="Leys S.P."/>
            <person name="Kodjabachian L."/>
            <person name="Le Bivic A."/>
            <person name="Borchiellini C."/>
            <person name="Claverie J.M."/>
            <person name="Renard E."/>
        </authorList>
    </citation>
    <scope>NUCLEOTIDE SEQUENCE [LARGE SCALE GENOMIC DNA]</scope>
    <source>
        <strain evidence="1">SPO-2</strain>
    </source>
</reference>
<accession>A0AAV7KDJ2</accession>
<organism evidence="1 2">
    <name type="scientific">Oopsacas minuta</name>
    <dbReference type="NCBI Taxonomy" id="111878"/>
    <lineage>
        <taxon>Eukaryota</taxon>
        <taxon>Metazoa</taxon>
        <taxon>Porifera</taxon>
        <taxon>Hexactinellida</taxon>
        <taxon>Hexasterophora</taxon>
        <taxon>Lyssacinosida</taxon>
        <taxon>Leucopsacidae</taxon>
        <taxon>Oopsacas</taxon>
    </lineage>
</organism>
<dbReference type="AlphaFoldDB" id="A0AAV7KDJ2"/>
<dbReference type="EMBL" id="JAKMXF010000057">
    <property type="protein sequence ID" value="KAI6659481.1"/>
    <property type="molecule type" value="Genomic_DNA"/>
</dbReference>
<keyword evidence="2" id="KW-1185">Reference proteome</keyword>
<protein>
    <submittedName>
        <fullName evidence="1">Uncharacterized protein</fullName>
    </submittedName>
</protein>
<dbReference type="Proteomes" id="UP001165289">
    <property type="component" value="Unassembled WGS sequence"/>
</dbReference>
<gene>
    <name evidence="1" type="ORF">LOD99_10730</name>
</gene>